<feature type="transmembrane region" description="Helical" evidence="8">
    <location>
        <begin position="272"/>
        <end position="292"/>
    </location>
</feature>
<keyword evidence="6 8" id="KW-1133">Transmembrane helix</keyword>
<feature type="transmembrane region" description="Helical" evidence="8">
    <location>
        <begin position="342"/>
        <end position="361"/>
    </location>
</feature>
<evidence type="ECO:0000256" key="7">
    <source>
        <dbReference type="ARBA" id="ARBA00023136"/>
    </source>
</evidence>
<gene>
    <name evidence="9" type="ORF">CIB87_16960</name>
</gene>
<proteinExistence type="inferred from homology"/>
<sequence length="373" mass="42612">MQIQRIGTFQLFTMVVLSQLGSAIVLGIGLDAKKDGWIALLVGTICGIGLFLLYSYSYQLSGERDGLLNMLQKAFNRPISRILAFLYYGYFLYLAARVTADFSFFINEVLLININLSSWIIKATILLLVAYICYLGIETIGRTSENLFFLMLSFILLVIILMFFQEQFDFNHLRPILENGWMPILHTVFPTIITFPFGESIVFLCFFQFLSSFSPFLKRGWLSILISGVLLIFAAILNVGVLTADLAQSFNFPFIKTIEHINFLNFIRHVELLAVLVFMIGGLIKILLFAYAGITGMSELFNLKSYNKMIIPLLAIVYLICVLFMKSYVIHIYIGLKVIPVYVHLFFQIFIPFLFFISLLIKKQMKQAKPKGN</sequence>
<evidence type="ECO:0008006" key="11">
    <source>
        <dbReference type="Google" id="ProtNLM"/>
    </source>
</evidence>
<feature type="transmembrane region" description="Helical" evidence="8">
    <location>
        <begin position="184"/>
        <end position="210"/>
    </location>
</feature>
<evidence type="ECO:0000313" key="9">
    <source>
        <dbReference type="EMBL" id="AXI30629.1"/>
    </source>
</evidence>
<comment type="subcellular location">
    <subcellularLocation>
        <location evidence="1">Membrane</location>
        <topology evidence="1">Multi-pass membrane protein</topology>
    </subcellularLocation>
</comment>
<dbReference type="AlphaFoldDB" id="A0AA86LV14"/>
<evidence type="ECO:0000256" key="6">
    <source>
        <dbReference type="ARBA" id="ARBA00022989"/>
    </source>
</evidence>
<dbReference type="GO" id="GO:0016020">
    <property type="term" value="C:membrane"/>
    <property type="evidence" value="ECO:0007669"/>
    <property type="project" value="UniProtKB-SubCell"/>
</dbReference>
<feature type="transmembrane region" description="Helical" evidence="8">
    <location>
        <begin position="12"/>
        <end position="30"/>
    </location>
</feature>
<reference evidence="9 10" key="1">
    <citation type="submission" date="2017-07" db="EMBL/GenBank/DDBJ databases">
        <title>Isolation and development of strain Bacillus megaterium SR7 for enhanced growth and metabolite production under supercritical carbon dioxide.</title>
        <authorList>
            <person name="Freedman A.J.E."/>
            <person name="Peet K.C."/>
            <person name="Boock J.T."/>
            <person name="Penn K."/>
            <person name="Prather K.L.J."/>
            <person name="Thompson J.R."/>
        </authorList>
    </citation>
    <scope>NUCLEOTIDE SEQUENCE [LARGE SCALE GENOMIC DNA]</scope>
    <source>
        <strain evidence="9 10">SR7</strain>
    </source>
</reference>
<feature type="transmembrane region" description="Helical" evidence="8">
    <location>
        <begin position="222"/>
        <end position="244"/>
    </location>
</feature>
<protein>
    <recommendedName>
        <fullName evidence="11">Spore germination protein KB</fullName>
    </recommendedName>
</protein>
<evidence type="ECO:0000313" key="10">
    <source>
        <dbReference type="Proteomes" id="UP000253834"/>
    </source>
</evidence>
<organism evidence="9 10">
    <name type="scientific">Priestia megaterium</name>
    <name type="common">Bacillus megaterium</name>
    <dbReference type="NCBI Taxonomy" id="1404"/>
    <lineage>
        <taxon>Bacteria</taxon>
        <taxon>Bacillati</taxon>
        <taxon>Bacillota</taxon>
        <taxon>Bacilli</taxon>
        <taxon>Bacillales</taxon>
        <taxon>Bacillaceae</taxon>
        <taxon>Priestia</taxon>
    </lineage>
</organism>
<evidence type="ECO:0000256" key="3">
    <source>
        <dbReference type="ARBA" id="ARBA00022448"/>
    </source>
</evidence>
<evidence type="ECO:0000256" key="4">
    <source>
        <dbReference type="ARBA" id="ARBA00022544"/>
    </source>
</evidence>
<keyword evidence="5 8" id="KW-0812">Transmembrane</keyword>
<dbReference type="RefSeq" id="WP_114896330.1">
    <property type="nucleotide sequence ID" value="NZ_CP022674.1"/>
</dbReference>
<dbReference type="PANTHER" id="PTHR34975">
    <property type="entry name" value="SPORE GERMINATION PROTEIN A2"/>
    <property type="match status" value="1"/>
</dbReference>
<evidence type="ECO:0000256" key="5">
    <source>
        <dbReference type="ARBA" id="ARBA00022692"/>
    </source>
</evidence>
<feature type="transmembrane region" description="Helical" evidence="8">
    <location>
        <begin position="313"/>
        <end position="336"/>
    </location>
</feature>
<evidence type="ECO:0000256" key="8">
    <source>
        <dbReference type="SAM" id="Phobius"/>
    </source>
</evidence>
<evidence type="ECO:0000256" key="2">
    <source>
        <dbReference type="ARBA" id="ARBA00007998"/>
    </source>
</evidence>
<keyword evidence="7 8" id="KW-0472">Membrane</keyword>
<name>A0AA86LV14_PRIMG</name>
<keyword evidence="3" id="KW-0813">Transport</keyword>
<accession>A0AA86LV14</accession>
<dbReference type="EMBL" id="CP022674">
    <property type="protein sequence ID" value="AXI30629.1"/>
    <property type="molecule type" value="Genomic_DNA"/>
</dbReference>
<feature type="transmembrane region" description="Helical" evidence="8">
    <location>
        <begin position="116"/>
        <end position="135"/>
    </location>
</feature>
<feature type="transmembrane region" description="Helical" evidence="8">
    <location>
        <begin position="78"/>
        <end position="96"/>
    </location>
</feature>
<dbReference type="Proteomes" id="UP000253834">
    <property type="component" value="Chromosome"/>
</dbReference>
<dbReference type="GO" id="GO:0009847">
    <property type="term" value="P:spore germination"/>
    <property type="evidence" value="ECO:0007669"/>
    <property type="project" value="InterPro"/>
</dbReference>
<feature type="transmembrane region" description="Helical" evidence="8">
    <location>
        <begin position="147"/>
        <end position="164"/>
    </location>
</feature>
<keyword evidence="4" id="KW-0309">Germination</keyword>
<dbReference type="PANTHER" id="PTHR34975:SF2">
    <property type="entry name" value="SPORE GERMINATION PROTEIN A2"/>
    <property type="match status" value="1"/>
</dbReference>
<evidence type="ECO:0000256" key="1">
    <source>
        <dbReference type="ARBA" id="ARBA00004141"/>
    </source>
</evidence>
<comment type="similarity">
    <text evidence="2">Belongs to the amino acid-polyamine-organocation (APC) superfamily. Spore germination protein (SGP) (TC 2.A.3.9) family.</text>
</comment>
<dbReference type="NCBIfam" id="TIGR00912">
    <property type="entry name" value="2A0309"/>
    <property type="match status" value="1"/>
</dbReference>
<feature type="transmembrane region" description="Helical" evidence="8">
    <location>
        <begin position="36"/>
        <end position="57"/>
    </location>
</feature>
<dbReference type="InterPro" id="IPR004761">
    <property type="entry name" value="Spore_GerAB"/>
</dbReference>
<dbReference type="Pfam" id="PF03845">
    <property type="entry name" value="Spore_permease"/>
    <property type="match status" value="1"/>
</dbReference>